<feature type="compositionally biased region" description="Polar residues" evidence="1">
    <location>
        <begin position="1"/>
        <end position="16"/>
    </location>
</feature>
<evidence type="ECO:0000259" key="2">
    <source>
        <dbReference type="PROSITE" id="PS50800"/>
    </source>
</evidence>
<reference evidence="3" key="2">
    <citation type="submission" date="2024-10" db="UniProtKB">
        <authorList>
            <consortium name="EnsemblProtists"/>
        </authorList>
    </citation>
    <scope>IDENTIFICATION</scope>
</reference>
<evidence type="ECO:0000313" key="3">
    <source>
        <dbReference type="EnsemblProtists" id="EOD03721"/>
    </source>
</evidence>
<dbReference type="KEGG" id="ehx:EMIHUDRAFT_108106"/>
<name>A0A0D3HXI6_EMIH1</name>
<sequence length="367" mass="40599">MSRSMSVCSGDCSMSRSPRARRTEDDAPPTDWLGELPPELHLRILEGVDDFSDCAAFSLASPRLGLLALRSGLARFKDPLFAVAMRLLLIQRFAGAFVTVSATLNEGTLRAYTADRRASADHFPWLARVSPALCLSSEVTGAGASRAKYWRLRRGDANGANLRRRLLQSGQVQHYEGEKGAERKVRMETANGNVLHYEGERGAERLVRTVFTSGNVHYYEGEKGAERKVRAVFTNGQVQHYEGEKGAERLVRTEFADGEVQYYEGEKGAERKVRAVFTNGQVQHYEGEKGAERLVGTEFADGEVQYYEGEKGAERCVRVVPRASEDKAAAEKRYQAMRVAELRSECERLGLATTGVKAALVARLLAA</sequence>
<proteinExistence type="predicted"/>
<dbReference type="Pfam" id="PF02037">
    <property type="entry name" value="SAP"/>
    <property type="match status" value="1"/>
</dbReference>
<feature type="region of interest" description="Disordered" evidence="1">
    <location>
        <begin position="1"/>
        <end position="34"/>
    </location>
</feature>
<dbReference type="KEGG" id="ehx:EMIHUDRAFT_108105"/>
<dbReference type="AlphaFoldDB" id="A0A0D3HXI6"/>
<dbReference type="SUPFAM" id="SSF68906">
    <property type="entry name" value="SAP domain"/>
    <property type="match status" value="1"/>
</dbReference>
<dbReference type="RefSeq" id="XP_005756149.1">
    <property type="nucleotide sequence ID" value="XM_005756092.1"/>
</dbReference>
<protein>
    <recommendedName>
        <fullName evidence="2">SAP domain-containing protein</fullName>
    </recommendedName>
</protein>
<dbReference type="GeneID" id="17249853"/>
<organism evidence="3 4">
    <name type="scientific">Emiliania huxleyi (strain CCMP1516)</name>
    <dbReference type="NCBI Taxonomy" id="280463"/>
    <lineage>
        <taxon>Eukaryota</taxon>
        <taxon>Haptista</taxon>
        <taxon>Haptophyta</taxon>
        <taxon>Prymnesiophyceae</taxon>
        <taxon>Isochrysidales</taxon>
        <taxon>Noelaerhabdaceae</taxon>
        <taxon>Emiliania</taxon>
    </lineage>
</organism>
<dbReference type="Proteomes" id="UP000013827">
    <property type="component" value="Unassembled WGS sequence"/>
</dbReference>
<dbReference type="InterPro" id="IPR003034">
    <property type="entry name" value="SAP_dom"/>
</dbReference>
<dbReference type="EnsemblProtists" id="EOD03720">
    <property type="protein sequence ID" value="EOD03720"/>
    <property type="gene ID" value="EMIHUDRAFT_108105"/>
</dbReference>
<dbReference type="RefSeq" id="XP_005756150.1">
    <property type="nucleotide sequence ID" value="XM_005756093.1"/>
</dbReference>
<dbReference type="Gene3D" id="1.10.720.30">
    <property type="entry name" value="SAP domain"/>
    <property type="match status" value="1"/>
</dbReference>
<accession>A0A0D3HXI6</accession>
<feature type="domain" description="SAP" evidence="2">
    <location>
        <begin position="334"/>
        <end position="367"/>
    </location>
</feature>
<dbReference type="EnsemblProtists" id="EOD03721">
    <property type="protein sequence ID" value="EOD03721"/>
    <property type="gene ID" value="EMIHUDRAFT_108106"/>
</dbReference>
<reference evidence="4" key="1">
    <citation type="journal article" date="2013" name="Nature">
        <title>Pan genome of the phytoplankton Emiliania underpins its global distribution.</title>
        <authorList>
            <person name="Read B.A."/>
            <person name="Kegel J."/>
            <person name="Klute M.J."/>
            <person name="Kuo A."/>
            <person name="Lefebvre S.C."/>
            <person name="Maumus F."/>
            <person name="Mayer C."/>
            <person name="Miller J."/>
            <person name="Monier A."/>
            <person name="Salamov A."/>
            <person name="Young J."/>
            <person name="Aguilar M."/>
            <person name="Claverie J.M."/>
            <person name="Frickenhaus S."/>
            <person name="Gonzalez K."/>
            <person name="Herman E.K."/>
            <person name="Lin Y.C."/>
            <person name="Napier J."/>
            <person name="Ogata H."/>
            <person name="Sarno A.F."/>
            <person name="Shmutz J."/>
            <person name="Schroeder D."/>
            <person name="de Vargas C."/>
            <person name="Verret F."/>
            <person name="von Dassow P."/>
            <person name="Valentin K."/>
            <person name="Van de Peer Y."/>
            <person name="Wheeler G."/>
            <person name="Dacks J.B."/>
            <person name="Delwiche C.F."/>
            <person name="Dyhrman S.T."/>
            <person name="Glockner G."/>
            <person name="John U."/>
            <person name="Richards T."/>
            <person name="Worden A.Z."/>
            <person name="Zhang X."/>
            <person name="Grigoriev I.V."/>
            <person name="Allen A.E."/>
            <person name="Bidle K."/>
            <person name="Borodovsky M."/>
            <person name="Bowler C."/>
            <person name="Brownlee C."/>
            <person name="Cock J.M."/>
            <person name="Elias M."/>
            <person name="Gladyshev V.N."/>
            <person name="Groth M."/>
            <person name="Guda C."/>
            <person name="Hadaegh A."/>
            <person name="Iglesias-Rodriguez M.D."/>
            <person name="Jenkins J."/>
            <person name="Jones B.M."/>
            <person name="Lawson T."/>
            <person name="Leese F."/>
            <person name="Lindquist E."/>
            <person name="Lobanov A."/>
            <person name="Lomsadze A."/>
            <person name="Malik S.B."/>
            <person name="Marsh M.E."/>
            <person name="Mackinder L."/>
            <person name="Mock T."/>
            <person name="Mueller-Roeber B."/>
            <person name="Pagarete A."/>
            <person name="Parker M."/>
            <person name="Probert I."/>
            <person name="Quesneville H."/>
            <person name="Raines C."/>
            <person name="Rensing S.A."/>
            <person name="Riano-Pachon D.M."/>
            <person name="Richier S."/>
            <person name="Rokitta S."/>
            <person name="Shiraiwa Y."/>
            <person name="Soanes D.M."/>
            <person name="van der Giezen M."/>
            <person name="Wahlund T.M."/>
            <person name="Williams B."/>
            <person name="Wilson W."/>
            <person name="Wolfe G."/>
            <person name="Wurch L.L."/>
        </authorList>
    </citation>
    <scope>NUCLEOTIDE SEQUENCE</scope>
</reference>
<dbReference type="GeneID" id="17249854"/>
<dbReference type="SMART" id="SM00513">
    <property type="entry name" value="SAP"/>
    <property type="match status" value="1"/>
</dbReference>
<dbReference type="PaxDb" id="2903-EOD03720"/>
<dbReference type="PROSITE" id="PS50800">
    <property type="entry name" value="SAP"/>
    <property type="match status" value="1"/>
</dbReference>
<keyword evidence="4" id="KW-1185">Reference proteome</keyword>
<dbReference type="InterPro" id="IPR036361">
    <property type="entry name" value="SAP_dom_sf"/>
</dbReference>
<evidence type="ECO:0000313" key="4">
    <source>
        <dbReference type="Proteomes" id="UP000013827"/>
    </source>
</evidence>
<evidence type="ECO:0000256" key="1">
    <source>
        <dbReference type="SAM" id="MobiDB-lite"/>
    </source>
</evidence>
<dbReference type="HOGENOM" id="CLU_058326_0_0_1"/>